<organism evidence="2 3">
    <name type="scientific">Caerostris extrusa</name>
    <name type="common">Bark spider</name>
    <name type="synonym">Caerostris bankana</name>
    <dbReference type="NCBI Taxonomy" id="172846"/>
    <lineage>
        <taxon>Eukaryota</taxon>
        <taxon>Metazoa</taxon>
        <taxon>Ecdysozoa</taxon>
        <taxon>Arthropoda</taxon>
        <taxon>Chelicerata</taxon>
        <taxon>Arachnida</taxon>
        <taxon>Araneae</taxon>
        <taxon>Araneomorphae</taxon>
        <taxon>Entelegynae</taxon>
        <taxon>Araneoidea</taxon>
        <taxon>Araneidae</taxon>
        <taxon>Caerostris</taxon>
    </lineage>
</organism>
<evidence type="ECO:0000313" key="2">
    <source>
        <dbReference type="EMBL" id="GIY66083.1"/>
    </source>
</evidence>
<accession>A0AAV4V7S5</accession>
<proteinExistence type="predicted"/>
<keyword evidence="1" id="KW-0472">Membrane</keyword>
<dbReference type="Proteomes" id="UP001054945">
    <property type="component" value="Unassembled WGS sequence"/>
</dbReference>
<keyword evidence="1" id="KW-0812">Transmembrane</keyword>
<dbReference type="EMBL" id="BPLR01014070">
    <property type="protein sequence ID" value="GIY66083.1"/>
    <property type="molecule type" value="Genomic_DNA"/>
</dbReference>
<evidence type="ECO:0000313" key="3">
    <source>
        <dbReference type="Proteomes" id="UP001054945"/>
    </source>
</evidence>
<dbReference type="AlphaFoldDB" id="A0AAV4V7S5"/>
<keyword evidence="3" id="KW-1185">Reference proteome</keyword>
<comment type="caution">
    <text evidence="2">The sequence shown here is derived from an EMBL/GenBank/DDBJ whole genome shotgun (WGS) entry which is preliminary data.</text>
</comment>
<name>A0AAV4V7S5_CAEEX</name>
<keyword evidence="1" id="KW-1133">Transmembrane helix</keyword>
<sequence length="105" mass="12317">MLSLNKTQKGFSEWLPIRMKKKILKAPNLPLEKNRLNSKQIPALRYTLMVEWSKVNFMGDQGSQKLYIRVIILLLFINLSSIRGFEYPLGFLADWISCVFKEFYG</sequence>
<evidence type="ECO:0000256" key="1">
    <source>
        <dbReference type="SAM" id="Phobius"/>
    </source>
</evidence>
<feature type="transmembrane region" description="Helical" evidence="1">
    <location>
        <begin position="66"/>
        <end position="85"/>
    </location>
</feature>
<reference evidence="2 3" key="1">
    <citation type="submission" date="2021-06" db="EMBL/GenBank/DDBJ databases">
        <title>Caerostris extrusa draft genome.</title>
        <authorList>
            <person name="Kono N."/>
            <person name="Arakawa K."/>
        </authorList>
    </citation>
    <scope>NUCLEOTIDE SEQUENCE [LARGE SCALE GENOMIC DNA]</scope>
</reference>
<protein>
    <submittedName>
        <fullName evidence="2">Uncharacterized protein</fullName>
    </submittedName>
</protein>
<gene>
    <name evidence="2" type="ORF">CEXT_783301</name>
</gene>